<reference evidence="2" key="1">
    <citation type="journal article" date="2019" name="Int. J. Syst. Evol. Microbiol.">
        <title>The Global Catalogue of Microorganisms (GCM) 10K type strain sequencing project: providing services to taxonomists for standard genome sequencing and annotation.</title>
        <authorList>
            <consortium name="The Broad Institute Genomics Platform"/>
            <consortium name="The Broad Institute Genome Sequencing Center for Infectious Disease"/>
            <person name="Wu L."/>
            <person name="Ma J."/>
        </authorList>
    </citation>
    <scope>NUCLEOTIDE SEQUENCE [LARGE SCALE GENOMIC DNA]</scope>
    <source>
        <strain evidence="2">CGMCC 4.7204</strain>
    </source>
</reference>
<accession>A0ABV8L943</accession>
<dbReference type="Proteomes" id="UP001595767">
    <property type="component" value="Unassembled WGS sequence"/>
</dbReference>
<name>A0ABV8L943_9NOCA</name>
<dbReference type="InterPro" id="IPR010985">
    <property type="entry name" value="Ribbon_hlx_hlx"/>
</dbReference>
<dbReference type="EMBL" id="JBHSBA010000014">
    <property type="protein sequence ID" value="MFC4127342.1"/>
    <property type="molecule type" value="Genomic_DNA"/>
</dbReference>
<gene>
    <name evidence="1" type="ORF">ACFOW8_20640</name>
</gene>
<keyword evidence="2" id="KW-1185">Reference proteome</keyword>
<protein>
    <recommendedName>
        <fullName evidence="3">Ribbon-helix-helix CopG family protein</fullName>
    </recommendedName>
</protein>
<proteinExistence type="predicted"/>
<comment type="caution">
    <text evidence="1">The sequence shown here is derived from an EMBL/GenBank/DDBJ whole genome shotgun (WGS) entry which is preliminary data.</text>
</comment>
<sequence>MAMTLRLSEEQTDALRRRAEAEHTSMQQIALAAIDNYINQPAEPSRRRAVPVDELFAMFSELPPMDLDRFRADQDEHIDGSAHFDAYLRAAQPGETE</sequence>
<dbReference type="SUPFAM" id="SSF47598">
    <property type="entry name" value="Ribbon-helix-helix"/>
    <property type="match status" value="1"/>
</dbReference>
<evidence type="ECO:0008006" key="3">
    <source>
        <dbReference type="Google" id="ProtNLM"/>
    </source>
</evidence>
<evidence type="ECO:0000313" key="2">
    <source>
        <dbReference type="Proteomes" id="UP001595767"/>
    </source>
</evidence>
<evidence type="ECO:0000313" key="1">
    <source>
        <dbReference type="EMBL" id="MFC4127342.1"/>
    </source>
</evidence>
<organism evidence="1 2">
    <name type="scientific">Nocardia rhizosphaerae</name>
    <dbReference type="NCBI Taxonomy" id="1691571"/>
    <lineage>
        <taxon>Bacteria</taxon>
        <taxon>Bacillati</taxon>
        <taxon>Actinomycetota</taxon>
        <taxon>Actinomycetes</taxon>
        <taxon>Mycobacteriales</taxon>
        <taxon>Nocardiaceae</taxon>
        <taxon>Nocardia</taxon>
    </lineage>
</organism>
<dbReference type="RefSeq" id="WP_378552674.1">
    <property type="nucleotide sequence ID" value="NZ_JBHSBA010000014.1"/>
</dbReference>